<sequence length="106" mass="12118">VVSSFYDNGDNYRKMTKIVRLQLGRIYELSFDNALDLWCQLGLTGYLIDQDCRGHGQRTRCPILSKSSRKYDGSISGVCSLRDQDHVHKEEKQALLANGYPEYAVK</sequence>
<reference evidence="1" key="2">
    <citation type="submission" date="2023-05" db="EMBL/GenBank/DDBJ databases">
        <authorList>
            <person name="Fouks B."/>
        </authorList>
    </citation>
    <scope>NUCLEOTIDE SEQUENCE</scope>
    <source>
        <strain evidence="1">Stay&amp;Tobe</strain>
        <tissue evidence="1">Testes</tissue>
    </source>
</reference>
<name>A0AAD7ZYD8_DIPPU</name>
<dbReference type="EMBL" id="JASPKZ010005276">
    <property type="protein sequence ID" value="KAJ9589114.1"/>
    <property type="molecule type" value="Genomic_DNA"/>
</dbReference>
<comment type="caution">
    <text evidence="1">The sequence shown here is derived from an EMBL/GenBank/DDBJ whole genome shotgun (WGS) entry which is preliminary data.</text>
</comment>
<dbReference type="AlphaFoldDB" id="A0AAD7ZYD8"/>
<feature type="non-terminal residue" evidence="1">
    <location>
        <position position="106"/>
    </location>
</feature>
<protein>
    <submittedName>
        <fullName evidence="1">Uncharacterized protein</fullName>
    </submittedName>
</protein>
<keyword evidence="2" id="KW-1185">Reference proteome</keyword>
<organism evidence="1 2">
    <name type="scientific">Diploptera punctata</name>
    <name type="common">Pacific beetle cockroach</name>
    <dbReference type="NCBI Taxonomy" id="6984"/>
    <lineage>
        <taxon>Eukaryota</taxon>
        <taxon>Metazoa</taxon>
        <taxon>Ecdysozoa</taxon>
        <taxon>Arthropoda</taxon>
        <taxon>Hexapoda</taxon>
        <taxon>Insecta</taxon>
        <taxon>Pterygota</taxon>
        <taxon>Neoptera</taxon>
        <taxon>Polyneoptera</taxon>
        <taxon>Dictyoptera</taxon>
        <taxon>Blattodea</taxon>
        <taxon>Blaberoidea</taxon>
        <taxon>Blaberidae</taxon>
        <taxon>Diplopterinae</taxon>
        <taxon>Diploptera</taxon>
    </lineage>
</organism>
<proteinExistence type="predicted"/>
<feature type="non-terminal residue" evidence="1">
    <location>
        <position position="1"/>
    </location>
</feature>
<evidence type="ECO:0000313" key="1">
    <source>
        <dbReference type="EMBL" id="KAJ9589114.1"/>
    </source>
</evidence>
<evidence type="ECO:0000313" key="2">
    <source>
        <dbReference type="Proteomes" id="UP001233999"/>
    </source>
</evidence>
<accession>A0AAD7ZYD8</accession>
<gene>
    <name evidence="1" type="ORF">L9F63_017592</name>
</gene>
<dbReference type="Proteomes" id="UP001233999">
    <property type="component" value="Unassembled WGS sequence"/>
</dbReference>
<reference evidence="1" key="1">
    <citation type="journal article" date="2023" name="IScience">
        <title>Live-bearing cockroach genome reveals convergent evolutionary mechanisms linked to viviparity in insects and beyond.</title>
        <authorList>
            <person name="Fouks B."/>
            <person name="Harrison M.C."/>
            <person name="Mikhailova A.A."/>
            <person name="Marchal E."/>
            <person name="English S."/>
            <person name="Carruthers M."/>
            <person name="Jennings E.C."/>
            <person name="Chiamaka E.L."/>
            <person name="Frigard R.A."/>
            <person name="Pippel M."/>
            <person name="Attardo G.M."/>
            <person name="Benoit J.B."/>
            <person name="Bornberg-Bauer E."/>
            <person name="Tobe S.S."/>
        </authorList>
    </citation>
    <scope>NUCLEOTIDE SEQUENCE</scope>
    <source>
        <strain evidence="1">Stay&amp;Tobe</strain>
    </source>
</reference>